<dbReference type="Pfam" id="PF13741">
    <property type="entry name" value="MRP-S25"/>
    <property type="match status" value="1"/>
</dbReference>
<evidence type="ECO:0000256" key="3">
    <source>
        <dbReference type="ARBA" id="ARBA00022980"/>
    </source>
</evidence>
<evidence type="ECO:0000256" key="1">
    <source>
        <dbReference type="ARBA" id="ARBA00004173"/>
    </source>
</evidence>
<dbReference type="RefSeq" id="XP_025351774.1">
    <property type="nucleotide sequence ID" value="XM_025499740.1"/>
</dbReference>
<comment type="similarity">
    <text evidence="2">Belongs to the mitochondrion-specific ribosomal protein mS23 family.</text>
</comment>
<dbReference type="STRING" id="1280837.A0A316V1X8"/>
<dbReference type="InterPro" id="IPR016939">
    <property type="entry name" value="Ribosomal_mS23_fun"/>
</dbReference>
<evidence type="ECO:0000313" key="9">
    <source>
        <dbReference type="EMBL" id="PWN31472.1"/>
    </source>
</evidence>
<comment type="subcellular location">
    <subcellularLocation>
        <location evidence="1">Mitochondrion</location>
    </subcellularLocation>
</comment>
<dbReference type="Proteomes" id="UP000245771">
    <property type="component" value="Unassembled WGS sequence"/>
</dbReference>
<protein>
    <recommendedName>
        <fullName evidence="6">Small ribosomal subunit protein mS23</fullName>
    </recommendedName>
    <alternativeName>
        <fullName evidence="7">37S ribosomal protein S25, mitochondrial</fullName>
    </alternativeName>
</protein>
<evidence type="ECO:0000313" key="10">
    <source>
        <dbReference type="Proteomes" id="UP000245771"/>
    </source>
</evidence>
<dbReference type="OrthoDB" id="5542239at2759"/>
<feature type="compositionally biased region" description="Polar residues" evidence="8">
    <location>
        <begin position="335"/>
        <end position="345"/>
    </location>
</feature>
<evidence type="ECO:0000256" key="8">
    <source>
        <dbReference type="SAM" id="MobiDB-lite"/>
    </source>
</evidence>
<reference evidence="9 10" key="1">
    <citation type="journal article" date="2018" name="Mol. Biol. Evol.">
        <title>Broad Genomic Sampling Reveals a Smut Pathogenic Ancestry of the Fungal Clade Ustilaginomycotina.</title>
        <authorList>
            <person name="Kijpornyongpan T."/>
            <person name="Mondo S.J."/>
            <person name="Barry K."/>
            <person name="Sandor L."/>
            <person name="Lee J."/>
            <person name="Lipzen A."/>
            <person name="Pangilinan J."/>
            <person name="LaButti K."/>
            <person name="Hainaut M."/>
            <person name="Henrissat B."/>
            <person name="Grigoriev I.V."/>
            <person name="Spatafora J.W."/>
            <person name="Aime M.C."/>
        </authorList>
    </citation>
    <scope>NUCLEOTIDE SEQUENCE [LARGE SCALE GENOMIC DNA]</scope>
    <source>
        <strain evidence="9 10">MCA 3882</strain>
    </source>
</reference>
<dbReference type="InParanoid" id="A0A316V1X8"/>
<proteinExistence type="inferred from homology"/>
<gene>
    <name evidence="9" type="ORF">FA14DRAFT_162727</name>
</gene>
<dbReference type="AlphaFoldDB" id="A0A316V1X8"/>
<keyword evidence="5" id="KW-0687">Ribonucleoprotein</keyword>
<feature type="region of interest" description="Disordered" evidence="8">
    <location>
        <begin position="35"/>
        <end position="62"/>
    </location>
</feature>
<keyword evidence="4" id="KW-0496">Mitochondrion</keyword>
<evidence type="ECO:0000256" key="6">
    <source>
        <dbReference type="ARBA" id="ARBA00035137"/>
    </source>
</evidence>
<organism evidence="9 10">
    <name type="scientific">Meira miltonrushii</name>
    <dbReference type="NCBI Taxonomy" id="1280837"/>
    <lineage>
        <taxon>Eukaryota</taxon>
        <taxon>Fungi</taxon>
        <taxon>Dikarya</taxon>
        <taxon>Basidiomycota</taxon>
        <taxon>Ustilaginomycotina</taxon>
        <taxon>Exobasidiomycetes</taxon>
        <taxon>Exobasidiales</taxon>
        <taxon>Brachybasidiaceae</taxon>
        <taxon>Meira</taxon>
    </lineage>
</organism>
<name>A0A316V1X8_9BASI</name>
<dbReference type="PANTHER" id="PTHR37799:SF1">
    <property type="entry name" value="SMALL RIBOSOMAL SUBUNIT PROTEIN MS23"/>
    <property type="match status" value="1"/>
</dbReference>
<accession>A0A316V1X8</accession>
<sequence length="345" mass="38405">MPRRIATQVGQLISRQLRGGLLKSSPVAFQTLVNHPPTPLPSRAPVQRSALDTPSSRGLSWNFEDELDGKKKKFDSRTERRKGPKLGPQPIVYLEDRVRERFYNDHPWETLNPKMLVEGETIVDRSVPDINATDLTAWGRNPGPEDVVACVVHLHRQHGLSLSQAYHNTLSTYYALRAEHEHASRIAIFEAKAYGARFAKIRDLNGNPSTTAVEIERGFHKEAEELREGAKYYAKTNNLSERLFGGAHEVDQRAASRKYRFRIRNTWAPVSQGEKYLQAALKARDGISQPSSIDAGTKADVAQIESNAEQSTSALDSIISSARASGLNARADAQPSPSYVTPTQR</sequence>
<feature type="region of interest" description="Disordered" evidence="8">
    <location>
        <begin position="325"/>
        <end position="345"/>
    </location>
</feature>
<dbReference type="GeneID" id="37021521"/>
<keyword evidence="3" id="KW-0689">Ribosomal protein</keyword>
<evidence type="ECO:0000256" key="7">
    <source>
        <dbReference type="ARBA" id="ARBA00035421"/>
    </source>
</evidence>
<dbReference type="EMBL" id="KZ819608">
    <property type="protein sequence ID" value="PWN31472.1"/>
    <property type="molecule type" value="Genomic_DNA"/>
</dbReference>
<evidence type="ECO:0000256" key="2">
    <source>
        <dbReference type="ARBA" id="ARBA00009864"/>
    </source>
</evidence>
<evidence type="ECO:0000256" key="4">
    <source>
        <dbReference type="ARBA" id="ARBA00023128"/>
    </source>
</evidence>
<feature type="compositionally biased region" description="Polar residues" evidence="8">
    <location>
        <begin position="50"/>
        <end position="59"/>
    </location>
</feature>
<dbReference type="GO" id="GO:0003735">
    <property type="term" value="F:structural constituent of ribosome"/>
    <property type="evidence" value="ECO:0007669"/>
    <property type="project" value="InterPro"/>
</dbReference>
<evidence type="ECO:0000256" key="5">
    <source>
        <dbReference type="ARBA" id="ARBA00023274"/>
    </source>
</evidence>
<dbReference type="GO" id="GO:0005763">
    <property type="term" value="C:mitochondrial small ribosomal subunit"/>
    <property type="evidence" value="ECO:0007669"/>
    <property type="project" value="InterPro"/>
</dbReference>
<keyword evidence="10" id="KW-1185">Reference proteome</keyword>
<dbReference type="PANTHER" id="PTHR37799">
    <property type="entry name" value="37S RIBOSOMAL PROTEIN S25, MITOCHONDRIAL"/>
    <property type="match status" value="1"/>
</dbReference>